<keyword evidence="4" id="KW-1003">Cell membrane</keyword>
<keyword evidence="6 8" id="KW-1133">Transmembrane helix</keyword>
<name>A0A1H6KUX1_9GAMM</name>
<dbReference type="PANTHER" id="PTHR43702">
    <property type="entry name" value="L-FUCOSE-PROTON SYMPORTER"/>
    <property type="match status" value="1"/>
</dbReference>
<dbReference type="Gene3D" id="1.20.1250.20">
    <property type="entry name" value="MFS general substrate transporter like domains"/>
    <property type="match status" value="2"/>
</dbReference>
<feature type="transmembrane region" description="Helical" evidence="8">
    <location>
        <begin position="312"/>
        <end position="337"/>
    </location>
</feature>
<evidence type="ECO:0000256" key="3">
    <source>
        <dbReference type="ARBA" id="ARBA00009120"/>
    </source>
</evidence>
<evidence type="ECO:0000256" key="2">
    <source>
        <dbReference type="ARBA" id="ARBA00004429"/>
    </source>
</evidence>
<feature type="transmembrane region" description="Helical" evidence="8">
    <location>
        <begin position="194"/>
        <end position="213"/>
    </location>
</feature>
<evidence type="ECO:0000313" key="10">
    <source>
        <dbReference type="Proteomes" id="UP000199371"/>
    </source>
</evidence>
<comment type="subcellular location">
    <subcellularLocation>
        <location evidence="2">Cell inner membrane</location>
        <topology evidence="2">Multi-pass membrane protein</topology>
    </subcellularLocation>
</comment>
<feature type="transmembrane region" description="Helical" evidence="8">
    <location>
        <begin position="241"/>
        <end position="265"/>
    </location>
</feature>
<feature type="transmembrane region" description="Helical" evidence="8">
    <location>
        <begin position="381"/>
        <end position="401"/>
    </location>
</feature>
<dbReference type="InterPro" id="IPR050375">
    <property type="entry name" value="MFS_TsgA-like"/>
</dbReference>
<reference evidence="10" key="1">
    <citation type="submission" date="2016-10" db="EMBL/GenBank/DDBJ databases">
        <authorList>
            <person name="Varghese N."/>
            <person name="Submissions S."/>
        </authorList>
    </citation>
    <scope>NUCLEOTIDE SEQUENCE [LARGE SCALE GENOMIC DNA]</scope>
    <source>
        <strain evidence="10">DSM 17616</strain>
    </source>
</reference>
<dbReference type="Proteomes" id="UP000199371">
    <property type="component" value="Unassembled WGS sequence"/>
</dbReference>
<feature type="transmembrane region" description="Helical" evidence="8">
    <location>
        <begin position="349"/>
        <end position="369"/>
    </location>
</feature>
<evidence type="ECO:0000256" key="8">
    <source>
        <dbReference type="SAM" id="Phobius"/>
    </source>
</evidence>
<feature type="transmembrane region" description="Helical" evidence="8">
    <location>
        <begin position="49"/>
        <end position="71"/>
    </location>
</feature>
<dbReference type="GO" id="GO:0005886">
    <property type="term" value="C:plasma membrane"/>
    <property type="evidence" value="ECO:0007669"/>
    <property type="project" value="UniProtKB-SubCell"/>
</dbReference>
<evidence type="ECO:0000256" key="6">
    <source>
        <dbReference type="ARBA" id="ARBA00022989"/>
    </source>
</evidence>
<dbReference type="NCBIfam" id="TIGR01272">
    <property type="entry name" value="gluP"/>
    <property type="match status" value="1"/>
</dbReference>
<dbReference type="GO" id="GO:0005354">
    <property type="term" value="F:galactose transmembrane transporter activity"/>
    <property type="evidence" value="ECO:0007669"/>
    <property type="project" value="InterPro"/>
</dbReference>
<dbReference type="CDD" id="cd17394">
    <property type="entry name" value="MFS_FucP_like"/>
    <property type="match status" value="1"/>
</dbReference>
<feature type="transmembrane region" description="Helical" evidence="8">
    <location>
        <begin position="277"/>
        <end position="300"/>
    </location>
</feature>
<comment type="similarity">
    <text evidence="3">Belongs to the major facilitator superfamily. FHS transporter (TC 2.A.1.7) family.</text>
</comment>
<comment type="function">
    <text evidence="1">Intake of glucose and galactose.</text>
</comment>
<dbReference type="GO" id="GO:1904659">
    <property type="term" value="P:D-glucose transmembrane transport"/>
    <property type="evidence" value="ECO:0007669"/>
    <property type="project" value="InterPro"/>
</dbReference>
<protein>
    <submittedName>
        <fullName evidence="9">Glucose/galactose transporter</fullName>
    </submittedName>
</protein>
<dbReference type="Pfam" id="PF07690">
    <property type="entry name" value="MFS_1"/>
    <property type="match status" value="1"/>
</dbReference>
<dbReference type="OrthoDB" id="9795150at2"/>
<feature type="transmembrane region" description="Helical" evidence="8">
    <location>
        <begin position="12"/>
        <end position="37"/>
    </location>
</feature>
<sequence>MTQSKAAGSLQPIIIIGVLFFMFGFITWLNGALIPFLQLVCQLGEVEALLIAFSFYIAYVVMALPMARVLIWSGYKNAMSIGLGLIALGCALFIPAALSQQFGVFLLAQFVVGSGLTLLQTASNPYLVRVGPEQSAAARISLMGILNKSAGVLAPLVFTWLVLQDLGHITAESLALLDEAQRQQQLEMLSLQLITPYAGIAVAILLLAVALRFSALPDLPAEPAPVNTGTGDASVWQHRHLVLGVITLFCYVGVEVIAGDTIGLLGSALKVPGATTLTSYTLAFMVLGYSLGLLLVPRLLSQRQALAISAGLGLVLSLAILLSDAGSTAISALLWGWAGIPLLPDPVSLVALLGLANALVWPAVWPLALAGLGSLTPKGSALLIMGIAGGAVLPLVYGALSEQTGPVSAYIVLLPCYAMILYYALHGSKPKHIAVKR</sequence>
<feature type="transmembrane region" description="Helical" evidence="8">
    <location>
        <begin position="78"/>
        <end position="98"/>
    </location>
</feature>
<evidence type="ECO:0000256" key="4">
    <source>
        <dbReference type="ARBA" id="ARBA00022475"/>
    </source>
</evidence>
<keyword evidence="5 8" id="KW-0812">Transmembrane</keyword>
<feature type="transmembrane region" description="Helical" evidence="8">
    <location>
        <begin position="104"/>
        <end position="128"/>
    </location>
</feature>
<dbReference type="EMBL" id="FNXF01000004">
    <property type="protein sequence ID" value="SEH77384.1"/>
    <property type="molecule type" value="Genomic_DNA"/>
</dbReference>
<keyword evidence="7 8" id="KW-0472">Membrane</keyword>
<dbReference type="SUPFAM" id="SSF103473">
    <property type="entry name" value="MFS general substrate transporter"/>
    <property type="match status" value="1"/>
</dbReference>
<evidence type="ECO:0000256" key="7">
    <source>
        <dbReference type="ARBA" id="ARBA00023136"/>
    </source>
</evidence>
<dbReference type="PANTHER" id="PTHR43702:SF12">
    <property type="entry name" value="N-ACETYL GLUCOSAMINE TRANSPORTER NAGP"/>
    <property type="match status" value="1"/>
</dbReference>
<evidence type="ECO:0000256" key="5">
    <source>
        <dbReference type="ARBA" id="ARBA00022692"/>
    </source>
</evidence>
<feature type="transmembrane region" description="Helical" evidence="8">
    <location>
        <begin position="407"/>
        <end position="425"/>
    </location>
</feature>
<evidence type="ECO:0000256" key="1">
    <source>
        <dbReference type="ARBA" id="ARBA00003321"/>
    </source>
</evidence>
<dbReference type="RefSeq" id="WP_092791542.1">
    <property type="nucleotide sequence ID" value="NZ_FNXF01000004.1"/>
</dbReference>
<accession>A0A1H6KUX1</accession>
<proteinExistence type="inferred from homology"/>
<dbReference type="InterPro" id="IPR005964">
    <property type="entry name" value="Glc/Gal_transptr_bac"/>
</dbReference>
<dbReference type="InterPro" id="IPR036259">
    <property type="entry name" value="MFS_trans_sf"/>
</dbReference>
<dbReference type="InterPro" id="IPR011701">
    <property type="entry name" value="MFS"/>
</dbReference>
<dbReference type="STRING" id="173990.SAMN05660691_01303"/>
<keyword evidence="10" id="KW-1185">Reference proteome</keyword>
<dbReference type="GO" id="GO:0055056">
    <property type="term" value="F:D-glucose transmembrane transporter activity"/>
    <property type="evidence" value="ECO:0007669"/>
    <property type="project" value="InterPro"/>
</dbReference>
<gene>
    <name evidence="9" type="ORF">SAMN05660691_01303</name>
</gene>
<evidence type="ECO:0000313" key="9">
    <source>
        <dbReference type="EMBL" id="SEH77384.1"/>
    </source>
</evidence>
<dbReference type="AlphaFoldDB" id="A0A1H6KUX1"/>
<organism evidence="9 10">
    <name type="scientific">Rheinheimera pacifica</name>
    <dbReference type="NCBI Taxonomy" id="173990"/>
    <lineage>
        <taxon>Bacteria</taxon>
        <taxon>Pseudomonadati</taxon>
        <taxon>Pseudomonadota</taxon>
        <taxon>Gammaproteobacteria</taxon>
        <taxon>Chromatiales</taxon>
        <taxon>Chromatiaceae</taxon>
        <taxon>Rheinheimera</taxon>
    </lineage>
</organism>
<feature type="transmembrane region" description="Helical" evidence="8">
    <location>
        <begin position="140"/>
        <end position="163"/>
    </location>
</feature>